<accession>A0AAP0EYA0</accession>
<dbReference type="AlphaFoldDB" id="A0AAP0EYA0"/>
<proteinExistence type="predicted"/>
<feature type="region of interest" description="Disordered" evidence="1">
    <location>
        <begin position="121"/>
        <end position="141"/>
    </location>
</feature>
<name>A0AAP0EYA0_9MAGN</name>
<evidence type="ECO:0000313" key="2">
    <source>
        <dbReference type="EMBL" id="KAK9099003.1"/>
    </source>
</evidence>
<evidence type="ECO:0000256" key="1">
    <source>
        <dbReference type="SAM" id="MobiDB-lite"/>
    </source>
</evidence>
<organism evidence="2 3">
    <name type="scientific">Stephania yunnanensis</name>
    <dbReference type="NCBI Taxonomy" id="152371"/>
    <lineage>
        <taxon>Eukaryota</taxon>
        <taxon>Viridiplantae</taxon>
        <taxon>Streptophyta</taxon>
        <taxon>Embryophyta</taxon>
        <taxon>Tracheophyta</taxon>
        <taxon>Spermatophyta</taxon>
        <taxon>Magnoliopsida</taxon>
        <taxon>Ranunculales</taxon>
        <taxon>Menispermaceae</taxon>
        <taxon>Menispermoideae</taxon>
        <taxon>Cissampelideae</taxon>
        <taxon>Stephania</taxon>
    </lineage>
</organism>
<dbReference type="Proteomes" id="UP001420932">
    <property type="component" value="Unassembled WGS sequence"/>
</dbReference>
<reference evidence="2 3" key="1">
    <citation type="submission" date="2024-01" db="EMBL/GenBank/DDBJ databases">
        <title>Genome assemblies of Stephania.</title>
        <authorList>
            <person name="Yang L."/>
        </authorList>
    </citation>
    <scope>NUCLEOTIDE SEQUENCE [LARGE SCALE GENOMIC DNA]</scope>
    <source>
        <strain evidence="2">YNDBR</strain>
        <tissue evidence="2">Leaf</tissue>
    </source>
</reference>
<keyword evidence="3" id="KW-1185">Reference proteome</keyword>
<sequence length="156" mass="16160">MLRLGGERLQQRRISNRGRGRRLERDGSPNGRAVATADDATTRTASNGCELGGGVVVGKMMSSDTKDAGEDGQCLSSGAPAVVVLQQRRIKNGGRGWRLQRDGSPTRRAVAAADDVKARTTCSSGELGDGGAMGKTSSSDTRTVMRGGVSIAAAAR</sequence>
<feature type="region of interest" description="Disordered" evidence="1">
    <location>
        <begin position="14"/>
        <end position="46"/>
    </location>
</feature>
<comment type="caution">
    <text evidence="2">The sequence shown here is derived from an EMBL/GenBank/DDBJ whole genome shotgun (WGS) entry which is preliminary data.</text>
</comment>
<evidence type="ECO:0000313" key="3">
    <source>
        <dbReference type="Proteomes" id="UP001420932"/>
    </source>
</evidence>
<dbReference type="EMBL" id="JBBNAF010000011">
    <property type="protein sequence ID" value="KAK9099003.1"/>
    <property type="molecule type" value="Genomic_DNA"/>
</dbReference>
<protein>
    <submittedName>
        <fullName evidence="2">Uncharacterized protein</fullName>
    </submittedName>
</protein>
<gene>
    <name evidence="2" type="ORF">Syun_026048</name>
</gene>
<feature type="compositionally biased region" description="Low complexity" evidence="1">
    <location>
        <begin position="32"/>
        <end position="45"/>
    </location>
</feature>